<evidence type="ECO:0000313" key="2">
    <source>
        <dbReference type="EMBL" id="GAA1111705.1"/>
    </source>
</evidence>
<dbReference type="InterPro" id="IPR025736">
    <property type="entry name" value="PucR_C-HTH_dom"/>
</dbReference>
<protein>
    <recommendedName>
        <fullName evidence="1">PucR C-terminal helix-turn-helix domain-containing protein</fullName>
    </recommendedName>
</protein>
<organism evidence="2 3">
    <name type="scientific">Nocardioides dubius</name>
    <dbReference type="NCBI Taxonomy" id="317019"/>
    <lineage>
        <taxon>Bacteria</taxon>
        <taxon>Bacillati</taxon>
        <taxon>Actinomycetota</taxon>
        <taxon>Actinomycetes</taxon>
        <taxon>Propionibacteriales</taxon>
        <taxon>Nocardioidaceae</taxon>
        <taxon>Nocardioides</taxon>
    </lineage>
</organism>
<dbReference type="InterPro" id="IPR042070">
    <property type="entry name" value="PucR_C-HTH_sf"/>
</dbReference>
<dbReference type="EMBL" id="BAAALG010000013">
    <property type="protein sequence ID" value="GAA1111705.1"/>
    <property type="molecule type" value="Genomic_DNA"/>
</dbReference>
<evidence type="ECO:0000259" key="1">
    <source>
        <dbReference type="Pfam" id="PF13556"/>
    </source>
</evidence>
<dbReference type="RefSeq" id="WP_343996298.1">
    <property type="nucleotide sequence ID" value="NZ_BAAALG010000013.1"/>
</dbReference>
<comment type="caution">
    <text evidence="2">The sequence shown here is derived from an EMBL/GenBank/DDBJ whole genome shotgun (WGS) entry which is preliminary data.</text>
</comment>
<accession>A0ABP4EM61</accession>
<proteinExistence type="predicted"/>
<dbReference type="Proteomes" id="UP001501581">
    <property type="component" value="Unassembled WGS sequence"/>
</dbReference>
<evidence type="ECO:0000313" key="3">
    <source>
        <dbReference type="Proteomes" id="UP001501581"/>
    </source>
</evidence>
<feature type="domain" description="PucR C-terminal helix-turn-helix" evidence="1">
    <location>
        <begin position="353"/>
        <end position="408"/>
    </location>
</feature>
<dbReference type="InterPro" id="IPR051448">
    <property type="entry name" value="CdaR-like_regulators"/>
</dbReference>
<name>A0ABP4EM61_9ACTN</name>
<reference evidence="3" key="1">
    <citation type="journal article" date="2019" name="Int. J. Syst. Evol. Microbiol.">
        <title>The Global Catalogue of Microorganisms (GCM) 10K type strain sequencing project: providing services to taxonomists for standard genome sequencing and annotation.</title>
        <authorList>
            <consortium name="The Broad Institute Genomics Platform"/>
            <consortium name="The Broad Institute Genome Sequencing Center for Infectious Disease"/>
            <person name="Wu L."/>
            <person name="Ma J."/>
        </authorList>
    </citation>
    <scope>NUCLEOTIDE SEQUENCE [LARGE SCALE GENOMIC DNA]</scope>
    <source>
        <strain evidence="3">JCM 13008</strain>
    </source>
</reference>
<dbReference type="Pfam" id="PF13556">
    <property type="entry name" value="HTH_30"/>
    <property type="match status" value="1"/>
</dbReference>
<sequence length="432" mass="47295">MPQNTADDAVRRRDAPDWAGVPSGVAKYVQANPLPPYQVFSEVVGTTLQRILHELRSRYVEGSEPRVDIETLAAFARALALAAEQFVNEVRGTSTRSGSPASLAFCELGFAQAVRGKPLSPLLIGMALVVRRAWHAAFGWAVRRGWDSAGMEHLSGAALSFIGHLEEQMDRGYQTGLLVVTDAAETTDGVPPGSIRVSRPSPFSLTQDFDVSVVDDPSPGSVVIMRVAFHGTFPDAPRMGRALVLGSVNPALVLVPAEHAEPFAQALVRSPGLRVAMSWPVPAAQAGTANRWASRALELVDKAVIPRAPIVRCDDHAVQLWLHAEPQVRRRLVQRYLGPLLTEGRHSREILGETMLAWVATHDRPPAIAAKLGVHPHTVRYRMKRISQLFGDSLDDPEFVEATSILLRATVPLWKAGDDSDVREYRARLRQR</sequence>
<gene>
    <name evidence="2" type="ORF">GCM10009668_36380</name>
</gene>
<dbReference type="PANTHER" id="PTHR33744">
    <property type="entry name" value="CARBOHYDRATE DIACID REGULATOR"/>
    <property type="match status" value="1"/>
</dbReference>
<dbReference type="PANTHER" id="PTHR33744:SF1">
    <property type="entry name" value="DNA-BINDING TRANSCRIPTIONAL ACTIVATOR ADER"/>
    <property type="match status" value="1"/>
</dbReference>
<dbReference type="Gene3D" id="1.10.10.2840">
    <property type="entry name" value="PucR C-terminal helix-turn-helix domain"/>
    <property type="match status" value="1"/>
</dbReference>
<keyword evidence="3" id="KW-1185">Reference proteome</keyword>